<dbReference type="Gene3D" id="2.60.120.200">
    <property type="match status" value="2"/>
</dbReference>
<evidence type="ECO:0000256" key="2">
    <source>
        <dbReference type="ARBA" id="ARBA00023157"/>
    </source>
</evidence>
<protein>
    <submittedName>
        <fullName evidence="6">LamG-like jellyroll fold domain-containing protein</fullName>
    </submittedName>
</protein>
<gene>
    <name evidence="6" type="ORF">ACIBP4_11930</name>
</gene>
<keyword evidence="7" id="KW-1185">Reference proteome</keyword>
<dbReference type="PANTHER" id="PTHR46943">
    <property type="entry name" value="PENTRAXIN-RELATED PROTEIN PTX3"/>
    <property type="match status" value="1"/>
</dbReference>
<dbReference type="InterPro" id="IPR042837">
    <property type="entry name" value="PTX3"/>
</dbReference>
<dbReference type="RefSeq" id="WP_396768902.1">
    <property type="nucleotide sequence ID" value="NZ_JBITLA010000003.1"/>
</dbReference>
<dbReference type="PANTHER" id="PTHR46943:SF1">
    <property type="entry name" value="PENTRAXIN-RELATED PROTEIN PTX3"/>
    <property type="match status" value="1"/>
</dbReference>
<feature type="domain" description="LamG-like jellyroll fold" evidence="5">
    <location>
        <begin position="1016"/>
        <end position="1156"/>
    </location>
</feature>
<dbReference type="InterPro" id="IPR013320">
    <property type="entry name" value="ConA-like_dom_sf"/>
</dbReference>
<feature type="domain" description="LamG-like jellyroll fold" evidence="5">
    <location>
        <begin position="810"/>
        <end position="947"/>
    </location>
</feature>
<evidence type="ECO:0000259" key="5">
    <source>
        <dbReference type="SMART" id="SM00560"/>
    </source>
</evidence>
<dbReference type="SUPFAM" id="SSF49899">
    <property type="entry name" value="Concanavalin A-like lectins/glucanases"/>
    <property type="match status" value="2"/>
</dbReference>
<dbReference type="Pfam" id="PF13385">
    <property type="entry name" value="Laminin_G_3"/>
    <property type="match status" value="2"/>
</dbReference>
<proteinExistence type="predicted"/>
<dbReference type="Proteomes" id="UP001612812">
    <property type="component" value="Unassembled WGS sequence"/>
</dbReference>
<comment type="caution">
    <text evidence="6">The sequence shown here is derived from an EMBL/GenBank/DDBJ whole genome shotgun (WGS) entry which is preliminary data.</text>
</comment>
<evidence type="ECO:0000256" key="1">
    <source>
        <dbReference type="ARBA" id="ARBA00022729"/>
    </source>
</evidence>
<evidence type="ECO:0000256" key="3">
    <source>
        <dbReference type="SAM" id="MobiDB-lite"/>
    </source>
</evidence>
<accession>A0ABW7ZJH7</accession>
<feature type="region of interest" description="Disordered" evidence="3">
    <location>
        <begin position="27"/>
        <end position="66"/>
    </location>
</feature>
<dbReference type="EMBL" id="JBITLE010000003">
    <property type="protein sequence ID" value="MFI7262999.1"/>
    <property type="molecule type" value="Genomic_DNA"/>
</dbReference>
<dbReference type="SMART" id="SM00560">
    <property type="entry name" value="LamGL"/>
    <property type="match status" value="2"/>
</dbReference>
<feature type="region of interest" description="Disordered" evidence="3">
    <location>
        <begin position="255"/>
        <end position="287"/>
    </location>
</feature>
<dbReference type="InterPro" id="IPR006558">
    <property type="entry name" value="LamG-like"/>
</dbReference>
<organism evidence="6 7">
    <name type="scientific">Micromonospora maritima</name>
    <dbReference type="NCBI Taxonomy" id="986711"/>
    <lineage>
        <taxon>Bacteria</taxon>
        <taxon>Bacillati</taxon>
        <taxon>Actinomycetota</taxon>
        <taxon>Actinomycetes</taxon>
        <taxon>Micromonosporales</taxon>
        <taxon>Micromonosporaceae</taxon>
        <taxon>Micromonospora</taxon>
    </lineage>
</organism>
<evidence type="ECO:0000313" key="7">
    <source>
        <dbReference type="Proteomes" id="UP001612812"/>
    </source>
</evidence>
<evidence type="ECO:0000256" key="4">
    <source>
        <dbReference type="SAM" id="SignalP"/>
    </source>
</evidence>
<name>A0ABW7ZJH7_9ACTN</name>
<evidence type="ECO:0000313" key="6">
    <source>
        <dbReference type="EMBL" id="MFI7262999.1"/>
    </source>
</evidence>
<sequence>MDFRRRGVGRLLTGVLVFGLGMPVAAGPASAAPDPAGSTTAGTTGTTGSTGTPTGAVGSSGRDPLAGPEIEAAAKAARGAGKPVEVLARRTERERLLANPDGSWTTEISAVPVRVRRADGSWTPVDTTLRRVGDTVTPTALGVNVRFPAGGAGQAARVAWGGREISLGLPWSLPEPVLAGAEATYREVLPGVDLVLTALPEGFSEVLVVRDRVAAVNPALAALRFPMAVTGATPRARGGGFVAVDAAGREVFASPSPRMWDSSGDRATSRQQAAVGRSARRPGAPVAGDRQAEMALSVAGDALTITPDLSMLADPATVFPVYVDPSVSGTRNEWAMISNGFPDQEYYKFSGDEGMGLCDVQMVSICNRDQVKRLVWEFGIPATVKGSHVLEATFQAYETYAYDCTADVVQLWRTNSISSASNWSNHSGGWSQQLSSVTVARKSGCSLGAGWVEFDATAGADQAADGSWSTLTLGLKAGNENSMPGGWKRFRYDAALSITFNRAPAVPTSLSVEGAGCATGAARPALSSATPTMRAMVTDPDPETDLKAAFRWERWTGSAWSALGSGTQSGLTSGGTGQYKIPSGLVDKGVYRWQVQAQDPWSYEGSSGTDSSTYSGFCEFELDLVGPTVAPGVSSTVYGTDLNQFYGAVGLTANFTFTANGEADVSGYRWGWSDPPTTLVTAPSLGASLTLPLTPPPPKPEDPTSGGLTTLYVVSVDRTGRASPMEPYVFNLGSATPEVGRWRMNEPAGSANLSDSNTVGGQRPLTLSNGTAGVPGRLLDGPAATAPTAVRFNGTTTSATTAAPVLDTSKSFTVSAWAKLNTLSGNQAVLCQDAVYNCGFALEYLAGIGWVLEMYGADQNNPVVIRAVSAKAVVGKWTHLVGVYDAGTRQTRLYVDGVLAGSAAHAGAWNTTKNMVVGRARYDGTANNWFNGDIADLRVWNRVVSAPELAPMAVDLAGRWRLDAGESDSTVYGRDLTNNNGVAWIEDRYGVPDSAATFNGTNQFLVSAGPAVRTDQSFTVAGWVRWTGGSGGRTALAQDGVTISGFFLGCRTDTTSYWSMLARSVDGTSSNPAYANGGTCVNGDWVHLAAVRDAVAGQLRLYLDGTLVTTTNTTFPDWQANGGFTVGRARWSGVLADFWNGDIDDVRAYAGALPGSEIVKLAG</sequence>
<feature type="chain" id="PRO_5046520508" evidence="4">
    <location>
        <begin position="32"/>
        <end position="1163"/>
    </location>
</feature>
<keyword evidence="1 4" id="KW-0732">Signal</keyword>
<feature type="signal peptide" evidence="4">
    <location>
        <begin position="1"/>
        <end position="31"/>
    </location>
</feature>
<keyword evidence="2" id="KW-1015">Disulfide bond</keyword>
<reference evidence="6 7" key="1">
    <citation type="submission" date="2024-10" db="EMBL/GenBank/DDBJ databases">
        <title>The Natural Products Discovery Center: Release of the First 8490 Sequenced Strains for Exploring Actinobacteria Biosynthetic Diversity.</title>
        <authorList>
            <person name="Kalkreuter E."/>
            <person name="Kautsar S.A."/>
            <person name="Yang D."/>
            <person name="Bader C.D."/>
            <person name="Teijaro C.N."/>
            <person name="Fluegel L."/>
            <person name="Davis C.M."/>
            <person name="Simpson J.R."/>
            <person name="Lauterbach L."/>
            <person name="Steele A.D."/>
            <person name="Gui C."/>
            <person name="Meng S."/>
            <person name="Li G."/>
            <person name="Viehrig K."/>
            <person name="Ye F."/>
            <person name="Su P."/>
            <person name="Kiefer A.F."/>
            <person name="Nichols A."/>
            <person name="Cepeda A.J."/>
            <person name="Yan W."/>
            <person name="Fan B."/>
            <person name="Jiang Y."/>
            <person name="Adhikari A."/>
            <person name="Zheng C.-J."/>
            <person name="Schuster L."/>
            <person name="Cowan T.M."/>
            <person name="Smanski M.J."/>
            <person name="Chevrette M.G."/>
            <person name="De Carvalho L.P.S."/>
            <person name="Shen B."/>
        </authorList>
    </citation>
    <scope>NUCLEOTIDE SEQUENCE [LARGE SCALE GENOMIC DNA]</scope>
    <source>
        <strain evidence="6 7">NPDC049845</strain>
    </source>
</reference>